<feature type="signal peptide" evidence="1">
    <location>
        <begin position="1"/>
        <end position="21"/>
    </location>
</feature>
<dbReference type="Gene3D" id="3.10.620.30">
    <property type="match status" value="1"/>
</dbReference>
<keyword evidence="1" id="KW-0732">Signal</keyword>
<dbReference type="InterPro" id="IPR010319">
    <property type="entry name" value="Transglutaminase-like_Cys_pept"/>
</dbReference>
<dbReference type="EMBL" id="PGGM01000007">
    <property type="protein sequence ID" value="PSH63115.1"/>
    <property type="molecule type" value="Genomic_DNA"/>
</dbReference>
<proteinExistence type="predicted"/>
<dbReference type="RefSeq" id="WP_106665087.1">
    <property type="nucleotide sequence ID" value="NZ_PGGM01000007.1"/>
</dbReference>
<evidence type="ECO:0000313" key="3">
    <source>
        <dbReference type="Proteomes" id="UP000241764"/>
    </source>
</evidence>
<evidence type="ECO:0000313" key="2">
    <source>
        <dbReference type="EMBL" id="PSH63115.1"/>
    </source>
</evidence>
<organism evidence="2 3">
    <name type="scientific">Phyllobacterium sophorae</name>
    <dbReference type="NCBI Taxonomy" id="1520277"/>
    <lineage>
        <taxon>Bacteria</taxon>
        <taxon>Pseudomonadati</taxon>
        <taxon>Pseudomonadota</taxon>
        <taxon>Alphaproteobacteria</taxon>
        <taxon>Hyphomicrobiales</taxon>
        <taxon>Phyllobacteriaceae</taxon>
        <taxon>Phyllobacterium</taxon>
    </lineage>
</organism>
<sequence length="202" mass="22465">MIKKTILLGAALFFMCMTAQADPSASSATFMKTGGRTSQPIGHYEFCQAHKSECSIKTGEGKPVALTPRVWSLLVQINSGINRDIQPATDLDIWGKAEVWSYPTTVGDCEDYVLLKRRMLNESGIPLNDLLITVVRQMNGEGHAVLTVRTDRGDYVLDNLEPLIKPWNETNYDYLKRQAMNNTGAWVSINDDRQVLVGSIAQ</sequence>
<accession>A0A2P7B9H0</accession>
<dbReference type="AlphaFoldDB" id="A0A2P7B9H0"/>
<keyword evidence="3" id="KW-1185">Reference proteome</keyword>
<name>A0A2P7B9H0_9HYPH</name>
<gene>
    <name evidence="2" type="ORF">CU103_16270</name>
</gene>
<dbReference type="Pfam" id="PF06035">
    <property type="entry name" value="Peptidase_C93"/>
    <property type="match status" value="1"/>
</dbReference>
<feature type="chain" id="PRO_5015107129" evidence="1">
    <location>
        <begin position="22"/>
        <end position="202"/>
    </location>
</feature>
<reference evidence="3" key="1">
    <citation type="submission" date="2017-11" db="EMBL/GenBank/DDBJ databases">
        <authorList>
            <person name="Kuznetsova I."/>
            <person name="Sazanova A."/>
            <person name="Chirak E."/>
            <person name="Safronova V."/>
            <person name="Willems A."/>
        </authorList>
    </citation>
    <scope>NUCLEOTIDE SEQUENCE [LARGE SCALE GENOMIC DNA]</scope>
    <source>
        <strain evidence="3">CCBAU 03422</strain>
    </source>
</reference>
<dbReference type="Proteomes" id="UP000241764">
    <property type="component" value="Unassembled WGS sequence"/>
</dbReference>
<dbReference type="PANTHER" id="PTHR39327:SF1">
    <property type="entry name" value="BLR5470 PROTEIN"/>
    <property type="match status" value="1"/>
</dbReference>
<comment type="caution">
    <text evidence="2">The sequence shown here is derived from an EMBL/GenBank/DDBJ whole genome shotgun (WGS) entry which is preliminary data.</text>
</comment>
<dbReference type="PANTHER" id="PTHR39327">
    <property type="match status" value="1"/>
</dbReference>
<evidence type="ECO:0000256" key="1">
    <source>
        <dbReference type="SAM" id="SignalP"/>
    </source>
</evidence>
<dbReference type="OrthoDB" id="7206808at2"/>
<protein>
    <submittedName>
        <fullName evidence="2">Transglutaminase</fullName>
    </submittedName>
</protein>